<keyword evidence="14" id="KW-1185">Reference proteome</keyword>
<reference evidence="13" key="1">
    <citation type="submission" date="2023-03" db="EMBL/GenBank/DDBJ databases">
        <title>Massive genome expansion in bonnet fungi (Mycena s.s.) driven by repeated elements and novel gene families across ecological guilds.</title>
        <authorList>
            <consortium name="Lawrence Berkeley National Laboratory"/>
            <person name="Harder C.B."/>
            <person name="Miyauchi S."/>
            <person name="Viragh M."/>
            <person name="Kuo A."/>
            <person name="Thoen E."/>
            <person name="Andreopoulos B."/>
            <person name="Lu D."/>
            <person name="Skrede I."/>
            <person name="Drula E."/>
            <person name="Henrissat B."/>
            <person name="Morin E."/>
            <person name="Kohler A."/>
            <person name="Barry K."/>
            <person name="LaButti K."/>
            <person name="Morin E."/>
            <person name="Salamov A."/>
            <person name="Lipzen A."/>
            <person name="Mereny Z."/>
            <person name="Hegedus B."/>
            <person name="Baldrian P."/>
            <person name="Stursova M."/>
            <person name="Weitz H."/>
            <person name="Taylor A."/>
            <person name="Grigoriev I.V."/>
            <person name="Nagy L.G."/>
            <person name="Martin F."/>
            <person name="Kauserud H."/>
        </authorList>
    </citation>
    <scope>NUCLEOTIDE SEQUENCE</scope>
    <source>
        <strain evidence="13">CBHHK002</strain>
    </source>
</reference>
<evidence type="ECO:0000256" key="11">
    <source>
        <dbReference type="SAM" id="SignalP"/>
    </source>
</evidence>
<dbReference type="SUPFAM" id="SSF53187">
    <property type="entry name" value="Zn-dependent exopeptidases"/>
    <property type="match status" value="1"/>
</dbReference>
<dbReference type="PANTHER" id="PTHR11705">
    <property type="entry name" value="PROTEASE FAMILY M14 CARBOXYPEPTIDASE A,B"/>
    <property type="match status" value="1"/>
</dbReference>
<dbReference type="GO" id="GO:0005615">
    <property type="term" value="C:extracellular space"/>
    <property type="evidence" value="ECO:0007669"/>
    <property type="project" value="TreeGrafter"/>
</dbReference>
<feature type="chain" id="PRO_5042069089" evidence="11">
    <location>
        <begin position="18"/>
        <end position="452"/>
    </location>
</feature>
<proteinExistence type="inferred from homology"/>
<feature type="domain" description="Peptidase M14" evidence="12">
    <location>
        <begin position="126"/>
        <end position="444"/>
    </location>
</feature>
<keyword evidence="8" id="KW-0862">Zinc</keyword>
<name>A0AAD6ZXV3_9AGAR</name>
<dbReference type="PANTHER" id="PTHR11705:SF143">
    <property type="entry name" value="SLL0236 PROTEIN"/>
    <property type="match status" value="1"/>
</dbReference>
<keyword evidence="6 11" id="KW-0732">Signal</keyword>
<comment type="similarity">
    <text evidence="2 10">Belongs to the peptidase M14 family.</text>
</comment>
<accession>A0AAD6ZXV3</accession>
<dbReference type="AlphaFoldDB" id="A0AAD6ZXV3"/>
<dbReference type="Pfam" id="PF00246">
    <property type="entry name" value="Peptidase_M14"/>
    <property type="match status" value="1"/>
</dbReference>
<evidence type="ECO:0000256" key="1">
    <source>
        <dbReference type="ARBA" id="ARBA00001947"/>
    </source>
</evidence>
<organism evidence="13 14">
    <name type="scientific">Mycena albidolilacea</name>
    <dbReference type="NCBI Taxonomy" id="1033008"/>
    <lineage>
        <taxon>Eukaryota</taxon>
        <taxon>Fungi</taxon>
        <taxon>Dikarya</taxon>
        <taxon>Basidiomycota</taxon>
        <taxon>Agaricomycotina</taxon>
        <taxon>Agaricomycetes</taxon>
        <taxon>Agaricomycetidae</taxon>
        <taxon>Agaricales</taxon>
        <taxon>Marasmiineae</taxon>
        <taxon>Mycenaceae</taxon>
        <taxon>Mycena</taxon>
    </lineage>
</organism>
<sequence length="452" mass="50231">MLPRRFLCLLGSAVIAASHEQHVLNFAHPTPTAPGVLRRFTPQTSENLVAVLRIAHAHNLDIWNINANSAPHVDIYSPPSSPPLPTELLSIAHSVNNINVPESFDPRLRAENWDLSSLANSTFHAEYHTQAEIDLFIHDMAQLHPTSATVFKLGYSAEGREMLGIKISAPSTGTMQSPKLNFVIFGAQHAREWIATSTALYIAHALLANKSESNSLASLLEIYDFHIVPSPNPDGYAYTWESDRFWYKNRNIVDPIANCTGTDMARNWGAHWEPTADPPTPWLKKNETVDPCSPWYPGHRAFDAPEVNNLANYIAAINGANKNQTGIAAFLDLRSYGQMLVRPYSYTCDRLPQDTDLIEAMLGTAYAGKSPYGTPFLTGTPCEVLYYASAGNVLDHMYETERIQYAYTVYLRDTGTHGFALPPAWIRPVGEETAVMVKYLSQFVARKRSVGL</sequence>
<keyword evidence="7" id="KW-0378">Hydrolase</keyword>
<evidence type="ECO:0000256" key="4">
    <source>
        <dbReference type="ARBA" id="ARBA00022670"/>
    </source>
</evidence>
<feature type="signal peptide" evidence="11">
    <location>
        <begin position="1"/>
        <end position="17"/>
    </location>
</feature>
<evidence type="ECO:0000256" key="2">
    <source>
        <dbReference type="ARBA" id="ARBA00005988"/>
    </source>
</evidence>
<evidence type="ECO:0000256" key="6">
    <source>
        <dbReference type="ARBA" id="ARBA00022729"/>
    </source>
</evidence>
<keyword evidence="3" id="KW-0121">Carboxypeptidase</keyword>
<comment type="caution">
    <text evidence="10">Lacks conserved residue(s) required for the propagation of feature annotation.</text>
</comment>
<protein>
    <submittedName>
        <fullName evidence="13">Peptidase M14</fullName>
    </submittedName>
</protein>
<keyword evidence="9" id="KW-0482">Metalloprotease</keyword>
<dbReference type="Gene3D" id="3.40.630.10">
    <property type="entry name" value="Zn peptidases"/>
    <property type="match status" value="1"/>
</dbReference>
<dbReference type="GO" id="GO:0008270">
    <property type="term" value="F:zinc ion binding"/>
    <property type="evidence" value="ECO:0007669"/>
    <property type="project" value="InterPro"/>
</dbReference>
<dbReference type="GO" id="GO:0004181">
    <property type="term" value="F:metallocarboxypeptidase activity"/>
    <property type="evidence" value="ECO:0007669"/>
    <property type="project" value="InterPro"/>
</dbReference>
<comment type="cofactor">
    <cofactor evidence="1">
        <name>Zn(2+)</name>
        <dbReference type="ChEBI" id="CHEBI:29105"/>
    </cofactor>
</comment>
<evidence type="ECO:0000256" key="7">
    <source>
        <dbReference type="ARBA" id="ARBA00022801"/>
    </source>
</evidence>
<dbReference type="EMBL" id="JARIHO010000022">
    <property type="protein sequence ID" value="KAJ7343790.1"/>
    <property type="molecule type" value="Genomic_DNA"/>
</dbReference>
<evidence type="ECO:0000256" key="8">
    <source>
        <dbReference type="ARBA" id="ARBA00022833"/>
    </source>
</evidence>
<evidence type="ECO:0000256" key="5">
    <source>
        <dbReference type="ARBA" id="ARBA00022723"/>
    </source>
</evidence>
<dbReference type="PROSITE" id="PS52035">
    <property type="entry name" value="PEPTIDASE_M14"/>
    <property type="match status" value="1"/>
</dbReference>
<evidence type="ECO:0000313" key="14">
    <source>
        <dbReference type="Proteomes" id="UP001218218"/>
    </source>
</evidence>
<dbReference type="FunFam" id="3.40.630.10:FF:000084">
    <property type="entry name" value="Carboxypeptidase B2"/>
    <property type="match status" value="1"/>
</dbReference>
<dbReference type="Proteomes" id="UP001218218">
    <property type="component" value="Unassembled WGS sequence"/>
</dbReference>
<dbReference type="PRINTS" id="PR00765">
    <property type="entry name" value="CRBOXYPTASEA"/>
</dbReference>
<evidence type="ECO:0000256" key="9">
    <source>
        <dbReference type="ARBA" id="ARBA00023049"/>
    </source>
</evidence>
<comment type="caution">
    <text evidence="13">The sequence shown here is derived from an EMBL/GenBank/DDBJ whole genome shotgun (WGS) entry which is preliminary data.</text>
</comment>
<dbReference type="GO" id="GO:0006508">
    <property type="term" value="P:proteolysis"/>
    <property type="evidence" value="ECO:0007669"/>
    <property type="project" value="UniProtKB-KW"/>
</dbReference>
<dbReference type="InterPro" id="IPR000834">
    <property type="entry name" value="Peptidase_M14"/>
</dbReference>
<evidence type="ECO:0000259" key="12">
    <source>
        <dbReference type="PROSITE" id="PS52035"/>
    </source>
</evidence>
<keyword evidence="5" id="KW-0479">Metal-binding</keyword>
<dbReference type="CDD" id="cd03860">
    <property type="entry name" value="M14_CP_A-B_like"/>
    <property type="match status" value="1"/>
</dbReference>
<evidence type="ECO:0000313" key="13">
    <source>
        <dbReference type="EMBL" id="KAJ7343790.1"/>
    </source>
</evidence>
<keyword evidence="4" id="KW-0645">Protease</keyword>
<gene>
    <name evidence="13" type="ORF">DFH08DRAFT_871274</name>
</gene>
<evidence type="ECO:0000256" key="3">
    <source>
        <dbReference type="ARBA" id="ARBA00022645"/>
    </source>
</evidence>
<evidence type="ECO:0000256" key="10">
    <source>
        <dbReference type="PROSITE-ProRule" id="PRU01379"/>
    </source>
</evidence>
<dbReference type="SMART" id="SM00631">
    <property type="entry name" value="Zn_pept"/>
    <property type="match status" value="1"/>
</dbReference>